<dbReference type="EMBL" id="CP063196">
    <property type="protein sequence ID" value="UOE18532.1"/>
    <property type="molecule type" value="Genomic_DNA"/>
</dbReference>
<feature type="region of interest" description="Disordered" evidence="3">
    <location>
        <begin position="453"/>
        <end position="495"/>
    </location>
</feature>
<dbReference type="CDD" id="cd03801">
    <property type="entry name" value="GT4_PimA-like"/>
    <property type="match status" value="1"/>
</dbReference>
<sequence>MPSQPVDPGATTDSPLEILMVSDVSGRGSKLGGVPVASGKITENLAALPNVNVTLLTVGSTEDHGDARILLIPATDDWESVRLLDVARNGRPSDVPGLPSPEQWRPDFVFGHSRYSGPAAMAIQQRWYPEARLGHFVHMPVRRYAQIQGRPKEEQDRIARIEQEVMARSDLVVGVGPLLTAVAREMAADNPRLPAFHEMIPGAEITGAPVVPVQGQSTTILFTGRVNDAIKGYDHLLRTVGELRQNGVDVRLRVRGVAESNVEAETRRAATLLGSAEAVDIRPYTSDDAELEADFVGAQLAVMPSVAEGYGLVAAEAAARGLPVLVNAESGFGQFLSDTNRVPEAVGRSFVVPDRGLDDRPDERVAEWARAISNVIEDYPTQVARAAELRSVLQEYSWRDASTALVNASLRSAVDSHGHTVQGAGGRLLGPDGRAVDTSRSGQIARGTEFVALDHPAGRGPFASGRPGRGGANRPASARRGPEPPSFSGRKPRSK</sequence>
<dbReference type="Pfam" id="PF20706">
    <property type="entry name" value="GT4-conflict"/>
    <property type="match status" value="1"/>
</dbReference>
<keyword evidence="2" id="KW-0808">Transferase</keyword>
<evidence type="ECO:0000313" key="4">
    <source>
        <dbReference type="EMBL" id="UOE18532.1"/>
    </source>
</evidence>
<dbReference type="Gene3D" id="3.40.50.2000">
    <property type="entry name" value="Glycogen Phosphorylase B"/>
    <property type="match status" value="2"/>
</dbReference>
<protein>
    <submittedName>
        <fullName evidence="4">Glycosyltransferase family 4 protein</fullName>
    </submittedName>
</protein>
<name>A0AA97LUW7_9ACTN</name>
<keyword evidence="5" id="KW-1185">Reference proteome</keyword>
<keyword evidence="1" id="KW-0328">Glycosyltransferase</keyword>
<reference evidence="4" key="1">
    <citation type="submission" date="2020-10" db="EMBL/GenBank/DDBJ databases">
        <title>De novo genome project of the cellulose decomposer Thermobifida halotolerans type strain.</title>
        <authorList>
            <person name="Nagy I."/>
            <person name="Horvath B."/>
            <person name="Kukolya J."/>
            <person name="Nagy I."/>
            <person name="Orsini M."/>
        </authorList>
    </citation>
    <scope>NUCLEOTIDE SEQUENCE</scope>
    <source>
        <strain evidence="4">DSM 44931</strain>
    </source>
</reference>
<dbReference type="PANTHER" id="PTHR12526">
    <property type="entry name" value="GLYCOSYLTRANSFERASE"/>
    <property type="match status" value="1"/>
</dbReference>
<dbReference type="Proteomes" id="UP000265719">
    <property type="component" value="Chromosome"/>
</dbReference>
<evidence type="ECO:0000256" key="1">
    <source>
        <dbReference type="ARBA" id="ARBA00022676"/>
    </source>
</evidence>
<dbReference type="KEGG" id="thao:NI17_017130"/>
<dbReference type="SUPFAM" id="SSF53756">
    <property type="entry name" value="UDP-Glycosyltransferase/glycogen phosphorylase"/>
    <property type="match status" value="1"/>
</dbReference>
<evidence type="ECO:0000256" key="2">
    <source>
        <dbReference type="ARBA" id="ARBA00022679"/>
    </source>
</evidence>
<organism evidence="4 5">
    <name type="scientific">Thermobifida halotolerans</name>
    <dbReference type="NCBI Taxonomy" id="483545"/>
    <lineage>
        <taxon>Bacteria</taxon>
        <taxon>Bacillati</taxon>
        <taxon>Actinomycetota</taxon>
        <taxon>Actinomycetes</taxon>
        <taxon>Streptosporangiales</taxon>
        <taxon>Nocardiopsidaceae</taxon>
        <taxon>Thermobifida</taxon>
    </lineage>
</organism>
<dbReference type="RefSeq" id="WP_147416956.1">
    <property type="nucleotide sequence ID" value="NZ_CP063196.1"/>
</dbReference>
<feature type="region of interest" description="Disordered" evidence="3">
    <location>
        <begin position="417"/>
        <end position="441"/>
    </location>
</feature>
<evidence type="ECO:0000313" key="5">
    <source>
        <dbReference type="Proteomes" id="UP000265719"/>
    </source>
</evidence>
<dbReference type="PANTHER" id="PTHR12526:SF510">
    <property type="entry name" value="D-INOSITOL 3-PHOSPHATE GLYCOSYLTRANSFERASE"/>
    <property type="match status" value="1"/>
</dbReference>
<gene>
    <name evidence="4" type="ORF">NI17_017130</name>
</gene>
<dbReference type="AlphaFoldDB" id="A0AA97LUW7"/>
<dbReference type="GO" id="GO:0016757">
    <property type="term" value="F:glycosyltransferase activity"/>
    <property type="evidence" value="ECO:0007669"/>
    <property type="project" value="UniProtKB-KW"/>
</dbReference>
<accession>A0AA97LUW7</accession>
<evidence type="ECO:0000256" key="3">
    <source>
        <dbReference type="SAM" id="MobiDB-lite"/>
    </source>
</evidence>
<proteinExistence type="predicted"/>